<proteinExistence type="predicted"/>
<dbReference type="Gramene" id="QL09p028391:mrna">
    <property type="protein sequence ID" value="QL09p028391:mrna"/>
    <property type="gene ID" value="QL09p028391"/>
</dbReference>
<dbReference type="InParanoid" id="A0A7N2RAQ0"/>
<evidence type="ECO:0000313" key="3">
    <source>
        <dbReference type="Proteomes" id="UP000594261"/>
    </source>
</evidence>
<dbReference type="SMART" id="SM00463">
    <property type="entry name" value="SMR"/>
    <property type="match status" value="1"/>
</dbReference>
<dbReference type="EMBL" id="LRBV02000009">
    <property type="status" value="NOT_ANNOTATED_CDS"/>
    <property type="molecule type" value="Genomic_DNA"/>
</dbReference>
<dbReference type="InterPro" id="IPR002625">
    <property type="entry name" value="Smr_dom"/>
</dbReference>
<dbReference type="AlphaFoldDB" id="A0A7N2RAQ0"/>
<organism evidence="2 3">
    <name type="scientific">Quercus lobata</name>
    <name type="common">Valley oak</name>
    <dbReference type="NCBI Taxonomy" id="97700"/>
    <lineage>
        <taxon>Eukaryota</taxon>
        <taxon>Viridiplantae</taxon>
        <taxon>Streptophyta</taxon>
        <taxon>Embryophyta</taxon>
        <taxon>Tracheophyta</taxon>
        <taxon>Spermatophyta</taxon>
        <taxon>Magnoliopsida</taxon>
        <taxon>eudicotyledons</taxon>
        <taxon>Gunneridae</taxon>
        <taxon>Pentapetalae</taxon>
        <taxon>rosids</taxon>
        <taxon>fabids</taxon>
        <taxon>Fagales</taxon>
        <taxon>Fagaceae</taxon>
        <taxon>Quercus</taxon>
    </lineage>
</organism>
<dbReference type="InterPro" id="IPR013899">
    <property type="entry name" value="DUF1771"/>
</dbReference>
<sequence>MDTRKLSECELDDVYKFHRRDAQKMTRAANDAYQRGDCVSGYHYSLMAREAQFVADCLNAKAAMKIFKYVNSREDLWKLDLHGLHANEAIQALHCRLQQIELSGQRPKPLEVITGRGKHSQGAPVIPAAVRNYLKECKYYFYDLRAGAIAVPASVKGIYSSMNQAVSEIPVAATATDGGSLSGAVEKTDDRVVTDDVRDVDLTELSYSWSHVDTVINDVGGALCFTGFYGQQDSSKHKESAVRPSWQFKSLRRVMEDCAKSELDFRGSPFTWCKNHFDSTCTCARLDRALASASLIEIFPSTVVEHVSSTGSDRSIIFICLDSGPSAMYKEAF</sequence>
<dbReference type="Gene3D" id="3.30.1370.110">
    <property type="match status" value="1"/>
</dbReference>
<dbReference type="PANTHER" id="PTHR47812:SF2">
    <property type="entry name" value="SMR (SMALL MUTS RELATED) DOMAIN-CONTAINING PROTEIN"/>
    <property type="match status" value="1"/>
</dbReference>
<dbReference type="PROSITE" id="PS50828">
    <property type="entry name" value="SMR"/>
    <property type="match status" value="1"/>
</dbReference>
<protein>
    <recommendedName>
        <fullName evidence="1">Smr domain-containing protein</fullName>
    </recommendedName>
</protein>
<feature type="domain" description="Smr" evidence="1">
    <location>
        <begin position="79"/>
        <end position="156"/>
    </location>
</feature>
<dbReference type="InterPro" id="IPR036063">
    <property type="entry name" value="Smr_dom_sf"/>
</dbReference>
<reference evidence="2" key="2">
    <citation type="submission" date="2021-01" db="UniProtKB">
        <authorList>
            <consortium name="EnsemblPlants"/>
        </authorList>
    </citation>
    <scope>IDENTIFICATION</scope>
</reference>
<keyword evidence="3" id="KW-1185">Reference proteome</keyword>
<dbReference type="SMART" id="SM01162">
    <property type="entry name" value="DUF1771"/>
    <property type="match status" value="1"/>
</dbReference>
<evidence type="ECO:0000259" key="1">
    <source>
        <dbReference type="PROSITE" id="PS50828"/>
    </source>
</evidence>
<dbReference type="EnsemblPlants" id="QL09p028391:mrna">
    <property type="protein sequence ID" value="QL09p028391:mrna"/>
    <property type="gene ID" value="QL09p028391"/>
</dbReference>
<evidence type="ECO:0000313" key="2">
    <source>
        <dbReference type="EnsemblPlants" id="QL09p028391:mrna"/>
    </source>
</evidence>
<dbReference type="SUPFAM" id="SSF160443">
    <property type="entry name" value="SMR domain-like"/>
    <property type="match status" value="1"/>
</dbReference>
<dbReference type="Pfam" id="PF01713">
    <property type="entry name" value="Smr"/>
    <property type="match status" value="1"/>
</dbReference>
<dbReference type="Proteomes" id="UP000594261">
    <property type="component" value="Chromosome 9"/>
</dbReference>
<accession>A0A7N2RAQ0</accession>
<name>A0A7N2RAQ0_QUELO</name>
<dbReference type="PANTHER" id="PTHR47812">
    <property type="entry name" value="SMR (SMALL MUTS RELATED) DOMAIN-CONTAINING PROTEIN"/>
    <property type="match status" value="1"/>
</dbReference>
<reference evidence="2 3" key="1">
    <citation type="journal article" date="2016" name="G3 (Bethesda)">
        <title>First Draft Assembly and Annotation of the Genome of a California Endemic Oak Quercus lobata Nee (Fagaceae).</title>
        <authorList>
            <person name="Sork V.L."/>
            <person name="Fitz-Gibbon S.T."/>
            <person name="Puiu D."/>
            <person name="Crepeau M."/>
            <person name="Gugger P.F."/>
            <person name="Sherman R."/>
            <person name="Stevens K."/>
            <person name="Langley C.H."/>
            <person name="Pellegrini M."/>
            <person name="Salzberg S.L."/>
        </authorList>
    </citation>
    <scope>NUCLEOTIDE SEQUENCE [LARGE SCALE GENOMIC DNA]</scope>
    <source>
        <strain evidence="2 3">cv. SW786</strain>
    </source>
</reference>